<evidence type="ECO:0000256" key="13">
    <source>
        <dbReference type="PIRSR" id="PIRSR006246-5"/>
    </source>
</evidence>
<evidence type="ECO:0000256" key="3">
    <source>
        <dbReference type="ARBA" id="ARBA00022793"/>
    </source>
</evidence>
<dbReference type="NCBIfam" id="TIGR00223">
    <property type="entry name" value="panD"/>
    <property type="match status" value="1"/>
</dbReference>
<dbReference type="PANTHER" id="PTHR21012:SF0">
    <property type="entry name" value="ASPARTATE 1-DECARBOXYLASE"/>
    <property type="match status" value="1"/>
</dbReference>
<dbReference type="GO" id="GO:0004068">
    <property type="term" value="F:aspartate 1-decarboxylase activity"/>
    <property type="evidence" value="ECO:0007669"/>
    <property type="project" value="UniProtKB-UniRule"/>
</dbReference>
<name>A0A9D1NM99_9BACT</name>
<feature type="binding site" evidence="9 11">
    <location>
        <position position="57"/>
    </location>
    <ligand>
        <name>substrate</name>
    </ligand>
</feature>
<keyword evidence="5 9" id="KW-0865">Zymogen</keyword>
<dbReference type="EC" id="4.1.1.11" evidence="9"/>
<comment type="PTM">
    <text evidence="9 12">Is synthesized initially as an inactive proenzyme, which is activated by self-cleavage at a specific serine bond to produce a beta-subunit with a hydroxyl group at its C-terminus and an alpha-subunit with a pyruvoyl group at its N-terminus.</text>
</comment>
<keyword evidence="4 9" id="KW-0068">Autocatalytic cleavage</keyword>
<evidence type="ECO:0000256" key="6">
    <source>
        <dbReference type="ARBA" id="ARBA00023239"/>
    </source>
</evidence>
<comment type="similarity">
    <text evidence="9">Belongs to the PanD family.</text>
</comment>
<evidence type="ECO:0000313" key="14">
    <source>
        <dbReference type="EMBL" id="HIV08570.1"/>
    </source>
</evidence>
<feature type="chain" id="PRO_5039767685" description="Aspartate 1-decarboxylase beta chain" evidence="9 13">
    <location>
        <begin position="1"/>
        <end position="24"/>
    </location>
</feature>
<keyword evidence="2 9" id="KW-0566">Pantothenate biosynthesis</keyword>
<dbReference type="InterPro" id="IPR009010">
    <property type="entry name" value="Asp_de-COase-like_dom_sf"/>
</dbReference>
<evidence type="ECO:0000256" key="4">
    <source>
        <dbReference type="ARBA" id="ARBA00022813"/>
    </source>
</evidence>
<evidence type="ECO:0000256" key="10">
    <source>
        <dbReference type="PIRSR" id="PIRSR006246-1"/>
    </source>
</evidence>
<dbReference type="GO" id="GO:0006523">
    <property type="term" value="P:alanine biosynthetic process"/>
    <property type="evidence" value="ECO:0007669"/>
    <property type="project" value="InterPro"/>
</dbReference>
<dbReference type="CDD" id="cd06919">
    <property type="entry name" value="Asp_decarbox"/>
    <property type="match status" value="1"/>
</dbReference>
<evidence type="ECO:0000256" key="12">
    <source>
        <dbReference type="PIRSR" id="PIRSR006246-3"/>
    </source>
</evidence>
<dbReference type="GO" id="GO:0015940">
    <property type="term" value="P:pantothenate biosynthetic process"/>
    <property type="evidence" value="ECO:0007669"/>
    <property type="project" value="UniProtKB-UniRule"/>
</dbReference>
<dbReference type="AlphaFoldDB" id="A0A9D1NM99"/>
<feature type="chain" id="PRO_5039767684" description="Aspartate 1-decarboxylase alpha chain" evidence="9 13">
    <location>
        <begin position="25"/>
        <end position="119"/>
    </location>
</feature>
<keyword evidence="7 9" id="KW-0704">Schiff base</keyword>
<evidence type="ECO:0000256" key="2">
    <source>
        <dbReference type="ARBA" id="ARBA00022655"/>
    </source>
</evidence>
<evidence type="ECO:0000256" key="5">
    <source>
        <dbReference type="ARBA" id="ARBA00023145"/>
    </source>
</evidence>
<feature type="modified residue" description="Pyruvic acid (Ser)" evidence="9 12">
    <location>
        <position position="25"/>
    </location>
</feature>
<sequence>MTLTLLHAKLHHLRVTQADLEYLGSLTVDEDLMDAVGIHPYEKVLVANLDNGQRLETYLIPGVRGSRIACLNGAAAYMGKVGDRLIVMAFAQVPEQDAPTHRPKVVRLDADNNIVAQAY</sequence>
<comment type="caution">
    <text evidence="14">The sequence shown here is derived from an EMBL/GenBank/DDBJ whole genome shotgun (WGS) entry which is preliminary data.</text>
</comment>
<dbReference type="Pfam" id="PF02261">
    <property type="entry name" value="Asp_decarbox"/>
    <property type="match status" value="1"/>
</dbReference>
<evidence type="ECO:0000313" key="15">
    <source>
        <dbReference type="Proteomes" id="UP000886845"/>
    </source>
</evidence>
<dbReference type="EMBL" id="DVOR01000016">
    <property type="protein sequence ID" value="HIV08570.1"/>
    <property type="molecule type" value="Genomic_DNA"/>
</dbReference>
<dbReference type="HAMAP" id="MF_00446">
    <property type="entry name" value="PanD"/>
    <property type="match status" value="1"/>
</dbReference>
<accession>A0A9D1NM99</accession>
<evidence type="ECO:0000256" key="11">
    <source>
        <dbReference type="PIRSR" id="PIRSR006246-2"/>
    </source>
</evidence>
<dbReference type="PANTHER" id="PTHR21012">
    <property type="entry name" value="ASPARTATE 1-DECARBOXYLASE"/>
    <property type="match status" value="1"/>
</dbReference>
<keyword evidence="1 9" id="KW-0963">Cytoplasm</keyword>
<comment type="subcellular location">
    <subcellularLocation>
        <location evidence="9">Cytoplasm</location>
    </subcellularLocation>
</comment>
<keyword evidence="8 9" id="KW-0670">Pyruvate</keyword>
<evidence type="ECO:0000256" key="9">
    <source>
        <dbReference type="HAMAP-Rule" id="MF_00446"/>
    </source>
</evidence>
<dbReference type="Gene3D" id="2.40.40.20">
    <property type="match status" value="1"/>
</dbReference>
<feature type="active site" description="Schiff-base intermediate with substrate; via pyruvic acid" evidence="9 10">
    <location>
        <position position="25"/>
    </location>
</feature>
<dbReference type="InterPro" id="IPR003190">
    <property type="entry name" value="Asp_decarbox"/>
</dbReference>
<dbReference type="PIRSF" id="PIRSF006246">
    <property type="entry name" value="Asp_decarbox"/>
    <property type="match status" value="1"/>
</dbReference>
<gene>
    <name evidence="9" type="primary">panD</name>
    <name evidence="14" type="ORF">IAC79_00450</name>
</gene>
<evidence type="ECO:0000256" key="8">
    <source>
        <dbReference type="ARBA" id="ARBA00023317"/>
    </source>
</evidence>
<dbReference type="Proteomes" id="UP000886845">
    <property type="component" value="Unassembled WGS sequence"/>
</dbReference>
<keyword evidence="6 9" id="KW-0456">Lyase</keyword>
<evidence type="ECO:0000256" key="7">
    <source>
        <dbReference type="ARBA" id="ARBA00023270"/>
    </source>
</evidence>
<organism evidence="14 15">
    <name type="scientific">Candidatus Spyradenecus faecavium</name>
    <dbReference type="NCBI Taxonomy" id="2840947"/>
    <lineage>
        <taxon>Bacteria</taxon>
        <taxon>Pseudomonadati</taxon>
        <taxon>Lentisphaerota</taxon>
        <taxon>Lentisphaeria</taxon>
        <taxon>Lentisphaerales</taxon>
        <taxon>Lentisphaeraceae</taxon>
        <taxon>Lentisphaeraceae incertae sedis</taxon>
        <taxon>Candidatus Spyradenecus</taxon>
    </lineage>
</organism>
<comment type="catalytic activity">
    <reaction evidence="9">
        <text>L-aspartate + H(+) = beta-alanine + CO2</text>
        <dbReference type="Rhea" id="RHEA:19497"/>
        <dbReference type="ChEBI" id="CHEBI:15378"/>
        <dbReference type="ChEBI" id="CHEBI:16526"/>
        <dbReference type="ChEBI" id="CHEBI:29991"/>
        <dbReference type="ChEBI" id="CHEBI:57966"/>
        <dbReference type="EC" id="4.1.1.11"/>
    </reaction>
</comment>
<feature type="binding site" evidence="9 11">
    <location>
        <begin position="73"/>
        <end position="75"/>
    </location>
    <ligand>
        <name>substrate</name>
    </ligand>
</feature>
<comment type="subunit">
    <text evidence="9">Heterooctamer of four alpha and four beta subunits.</text>
</comment>
<comment type="pathway">
    <text evidence="9">Cofactor biosynthesis; (R)-pantothenate biosynthesis; beta-alanine from L-aspartate: step 1/1.</text>
</comment>
<keyword evidence="3 9" id="KW-0210">Decarboxylase</keyword>
<dbReference type="SUPFAM" id="SSF50692">
    <property type="entry name" value="ADC-like"/>
    <property type="match status" value="1"/>
</dbReference>
<comment type="function">
    <text evidence="9">Catalyzes the pyruvoyl-dependent decarboxylation of aspartate to produce beta-alanine.</text>
</comment>
<proteinExistence type="inferred from homology"/>
<evidence type="ECO:0000256" key="1">
    <source>
        <dbReference type="ARBA" id="ARBA00022490"/>
    </source>
</evidence>
<comment type="cofactor">
    <cofactor evidence="9 10">
        <name>pyruvate</name>
        <dbReference type="ChEBI" id="CHEBI:15361"/>
    </cofactor>
    <text evidence="9 10">Binds 1 pyruvoyl group covalently per subunit.</text>
</comment>
<reference evidence="14" key="2">
    <citation type="journal article" date="2021" name="PeerJ">
        <title>Extensive microbial diversity within the chicken gut microbiome revealed by metagenomics and culture.</title>
        <authorList>
            <person name="Gilroy R."/>
            <person name="Ravi A."/>
            <person name="Getino M."/>
            <person name="Pursley I."/>
            <person name="Horton D.L."/>
            <person name="Alikhan N.F."/>
            <person name="Baker D."/>
            <person name="Gharbi K."/>
            <person name="Hall N."/>
            <person name="Watson M."/>
            <person name="Adriaenssens E.M."/>
            <person name="Foster-Nyarko E."/>
            <person name="Jarju S."/>
            <person name="Secka A."/>
            <person name="Antonio M."/>
            <person name="Oren A."/>
            <person name="Chaudhuri R.R."/>
            <person name="La Ragione R."/>
            <person name="Hildebrand F."/>
            <person name="Pallen M.J."/>
        </authorList>
    </citation>
    <scope>NUCLEOTIDE SEQUENCE</scope>
    <source>
        <strain evidence="14">35461</strain>
    </source>
</reference>
<feature type="active site" description="Proton donor" evidence="9 10">
    <location>
        <position position="58"/>
    </location>
</feature>
<protein>
    <recommendedName>
        <fullName evidence="9">Aspartate 1-decarboxylase</fullName>
        <ecNumber evidence="9">4.1.1.11</ecNumber>
    </recommendedName>
    <alternativeName>
        <fullName evidence="9">Aspartate alpha-decarboxylase</fullName>
    </alternativeName>
    <component>
        <recommendedName>
            <fullName evidence="9">Aspartate 1-decarboxylase beta chain</fullName>
        </recommendedName>
    </component>
    <component>
        <recommendedName>
            <fullName evidence="9">Aspartate 1-decarboxylase alpha chain</fullName>
        </recommendedName>
    </component>
</protein>
<reference evidence="14" key="1">
    <citation type="submission" date="2020-10" db="EMBL/GenBank/DDBJ databases">
        <authorList>
            <person name="Gilroy R."/>
        </authorList>
    </citation>
    <scope>NUCLEOTIDE SEQUENCE</scope>
    <source>
        <strain evidence="14">35461</strain>
    </source>
</reference>
<dbReference type="GO" id="GO:0005829">
    <property type="term" value="C:cytosol"/>
    <property type="evidence" value="ECO:0007669"/>
    <property type="project" value="TreeGrafter"/>
</dbReference>